<comment type="caution">
    <text evidence="4">The sequence shown here is derived from an EMBL/GenBank/DDBJ whole genome shotgun (WGS) entry which is preliminary data.</text>
</comment>
<keyword evidence="5" id="KW-1185">Reference proteome</keyword>
<reference evidence="4" key="1">
    <citation type="submission" date="2022-06" db="EMBL/GenBank/DDBJ databases">
        <title>Gramella sediminis sp. nov., isolated from deep-sea sediment of the Indian Ocean.</title>
        <authorList>
            <person name="Yang L."/>
        </authorList>
    </citation>
    <scope>NUCLEOTIDE SEQUENCE</scope>
    <source>
        <strain evidence="4">HMD3159</strain>
    </source>
</reference>
<protein>
    <submittedName>
        <fullName evidence="4">DUF547 domain-containing protein</fullName>
    </submittedName>
</protein>
<evidence type="ECO:0000313" key="4">
    <source>
        <dbReference type="EMBL" id="MCM8570897.1"/>
    </source>
</evidence>
<dbReference type="EMBL" id="JAMSCK010000007">
    <property type="protein sequence ID" value="MCM8570897.1"/>
    <property type="molecule type" value="Genomic_DNA"/>
</dbReference>
<keyword evidence="2" id="KW-0732">Signal</keyword>
<feature type="domain" description="DUF547" evidence="3">
    <location>
        <begin position="99"/>
        <end position="203"/>
    </location>
</feature>
<name>A0ABT0Z6Z0_9FLAO</name>
<gene>
    <name evidence="4" type="ORF">NE848_15985</name>
</gene>
<dbReference type="InterPro" id="IPR006869">
    <property type="entry name" value="DUF547"/>
</dbReference>
<sequence length="266" mass="30279">MKKLILNLLILISGVFAFASCNLISSAGFNSKGLPTPAVNNEVLTDKESAVKLDHSTWNELLQKYVTDEGMVDYQGFKKDREKLDKYLKMLSDQNPDESWSTAELLAYYINLYNAYTVDLILRNYPVNSIKDIDSPWTKEFIKVGDTRISLGGLENSILRKMKEPRIHFAINCASISCPKLMNEAYNAENIEEQLERATREFINSDKNEISSGSAKLSSIFDWYKGDFTENGETLIGYVNRYANIKIDPGATISYKEYDWNLNEAK</sequence>
<proteinExistence type="predicted"/>
<dbReference type="Proteomes" id="UP001155077">
    <property type="component" value="Unassembled WGS sequence"/>
</dbReference>
<evidence type="ECO:0000313" key="5">
    <source>
        <dbReference type="Proteomes" id="UP001155077"/>
    </source>
</evidence>
<keyword evidence="1" id="KW-0175">Coiled coil</keyword>
<dbReference type="RefSeq" id="WP_252115588.1">
    <property type="nucleotide sequence ID" value="NZ_JAMSCK010000007.1"/>
</dbReference>
<evidence type="ECO:0000256" key="1">
    <source>
        <dbReference type="SAM" id="Coils"/>
    </source>
</evidence>
<evidence type="ECO:0000259" key="3">
    <source>
        <dbReference type="Pfam" id="PF04784"/>
    </source>
</evidence>
<evidence type="ECO:0000256" key="2">
    <source>
        <dbReference type="SAM" id="SignalP"/>
    </source>
</evidence>
<organism evidence="4 5">
    <name type="scientific">Gramella jeungdoensis</name>
    <dbReference type="NCBI Taxonomy" id="708091"/>
    <lineage>
        <taxon>Bacteria</taxon>
        <taxon>Pseudomonadati</taxon>
        <taxon>Bacteroidota</taxon>
        <taxon>Flavobacteriia</taxon>
        <taxon>Flavobacteriales</taxon>
        <taxon>Flavobacteriaceae</taxon>
        <taxon>Christiangramia</taxon>
    </lineage>
</organism>
<feature type="coiled-coil region" evidence="1">
    <location>
        <begin position="181"/>
        <end position="208"/>
    </location>
</feature>
<feature type="signal peptide" evidence="2">
    <location>
        <begin position="1"/>
        <end position="19"/>
    </location>
</feature>
<dbReference type="PANTHER" id="PTHR46361:SF3">
    <property type="entry name" value="ELECTRON CARRIER_ PROTEIN DISULFIDE OXIDOREDUCTASE"/>
    <property type="match status" value="1"/>
</dbReference>
<feature type="chain" id="PRO_5047096663" evidence="2">
    <location>
        <begin position="20"/>
        <end position="266"/>
    </location>
</feature>
<dbReference type="PANTHER" id="PTHR46361">
    <property type="entry name" value="ELECTRON CARRIER/ PROTEIN DISULFIDE OXIDOREDUCTASE"/>
    <property type="match status" value="1"/>
</dbReference>
<dbReference type="Pfam" id="PF04784">
    <property type="entry name" value="DUF547"/>
    <property type="match status" value="1"/>
</dbReference>
<accession>A0ABT0Z6Z0</accession>
<dbReference type="PROSITE" id="PS51257">
    <property type="entry name" value="PROKAR_LIPOPROTEIN"/>
    <property type="match status" value="1"/>
</dbReference>